<evidence type="ECO:0000256" key="6">
    <source>
        <dbReference type="PROSITE-ProRule" id="PRU10141"/>
    </source>
</evidence>
<evidence type="ECO:0000256" key="4">
    <source>
        <dbReference type="ARBA" id="ARBA00022777"/>
    </source>
</evidence>
<dbReference type="InterPro" id="IPR011009">
    <property type="entry name" value="Kinase-like_dom_sf"/>
</dbReference>
<dbReference type="FunFam" id="1.10.510.10:FF:000571">
    <property type="entry name" value="Maternal embryonic leucine zipper kinase"/>
    <property type="match status" value="1"/>
</dbReference>
<evidence type="ECO:0000313" key="10">
    <source>
        <dbReference type="Proteomes" id="UP001530400"/>
    </source>
</evidence>
<comment type="caution">
    <text evidence="9">The sequence shown here is derived from an EMBL/GenBank/DDBJ whole genome shotgun (WGS) entry which is preliminary data.</text>
</comment>
<evidence type="ECO:0000256" key="2">
    <source>
        <dbReference type="ARBA" id="ARBA00022679"/>
    </source>
</evidence>
<gene>
    <name evidence="9" type="ORF">ACHAWO_009055</name>
</gene>
<dbReference type="InterPro" id="IPR050205">
    <property type="entry name" value="CDPK_Ser/Thr_kinases"/>
</dbReference>
<evidence type="ECO:0000256" key="3">
    <source>
        <dbReference type="ARBA" id="ARBA00022741"/>
    </source>
</evidence>
<comment type="similarity">
    <text evidence="7">Belongs to the protein kinase superfamily.</text>
</comment>
<dbReference type="EMBL" id="JALLPJ020000009">
    <property type="protein sequence ID" value="KAL3805253.1"/>
    <property type="molecule type" value="Genomic_DNA"/>
</dbReference>
<dbReference type="PROSITE" id="PS00107">
    <property type="entry name" value="PROTEIN_KINASE_ATP"/>
    <property type="match status" value="1"/>
</dbReference>
<dbReference type="GO" id="GO:0004674">
    <property type="term" value="F:protein serine/threonine kinase activity"/>
    <property type="evidence" value="ECO:0007669"/>
    <property type="project" value="UniProtKB-KW"/>
</dbReference>
<accession>A0ABD3QYG2</accession>
<dbReference type="Gene3D" id="1.10.510.10">
    <property type="entry name" value="Transferase(Phosphotransferase) domain 1"/>
    <property type="match status" value="1"/>
</dbReference>
<evidence type="ECO:0000313" key="9">
    <source>
        <dbReference type="EMBL" id="KAL3805253.1"/>
    </source>
</evidence>
<keyword evidence="3 6" id="KW-0547">Nucleotide-binding</keyword>
<keyword evidence="1 7" id="KW-0723">Serine/threonine-protein kinase</keyword>
<evidence type="ECO:0000256" key="7">
    <source>
        <dbReference type="RuleBase" id="RU000304"/>
    </source>
</evidence>
<dbReference type="GO" id="GO:0005524">
    <property type="term" value="F:ATP binding"/>
    <property type="evidence" value="ECO:0007669"/>
    <property type="project" value="UniProtKB-UniRule"/>
</dbReference>
<protein>
    <recommendedName>
        <fullName evidence="8">Protein kinase domain-containing protein</fullName>
    </recommendedName>
</protein>
<keyword evidence="4" id="KW-0418">Kinase</keyword>
<dbReference type="InterPro" id="IPR017441">
    <property type="entry name" value="Protein_kinase_ATP_BS"/>
</dbReference>
<dbReference type="SMART" id="SM00220">
    <property type="entry name" value="S_TKc"/>
    <property type="match status" value="1"/>
</dbReference>
<dbReference type="AlphaFoldDB" id="A0ABD3QYG2"/>
<dbReference type="InterPro" id="IPR008271">
    <property type="entry name" value="Ser/Thr_kinase_AS"/>
</dbReference>
<dbReference type="SUPFAM" id="SSF56112">
    <property type="entry name" value="Protein kinase-like (PK-like)"/>
    <property type="match status" value="1"/>
</dbReference>
<evidence type="ECO:0000256" key="1">
    <source>
        <dbReference type="ARBA" id="ARBA00022527"/>
    </source>
</evidence>
<evidence type="ECO:0000256" key="5">
    <source>
        <dbReference type="ARBA" id="ARBA00022840"/>
    </source>
</evidence>
<dbReference type="FunFam" id="3.30.200.20:FF:000880">
    <property type="entry name" value="Predicted protein"/>
    <property type="match status" value="1"/>
</dbReference>
<organism evidence="9 10">
    <name type="scientific">Cyclotella atomus</name>
    <dbReference type="NCBI Taxonomy" id="382360"/>
    <lineage>
        <taxon>Eukaryota</taxon>
        <taxon>Sar</taxon>
        <taxon>Stramenopiles</taxon>
        <taxon>Ochrophyta</taxon>
        <taxon>Bacillariophyta</taxon>
        <taxon>Coscinodiscophyceae</taxon>
        <taxon>Thalassiosirophycidae</taxon>
        <taxon>Stephanodiscales</taxon>
        <taxon>Stephanodiscaceae</taxon>
        <taxon>Cyclotella</taxon>
    </lineage>
</organism>
<dbReference type="InterPro" id="IPR000719">
    <property type="entry name" value="Prot_kinase_dom"/>
</dbReference>
<reference evidence="9 10" key="1">
    <citation type="submission" date="2024-10" db="EMBL/GenBank/DDBJ databases">
        <title>Updated reference genomes for cyclostephanoid diatoms.</title>
        <authorList>
            <person name="Roberts W.R."/>
            <person name="Alverson A.J."/>
        </authorList>
    </citation>
    <scope>NUCLEOTIDE SEQUENCE [LARGE SCALE GENOMIC DNA]</scope>
    <source>
        <strain evidence="9 10">AJA010-31</strain>
    </source>
</reference>
<dbReference type="PROSITE" id="PS00108">
    <property type="entry name" value="PROTEIN_KINASE_ST"/>
    <property type="match status" value="1"/>
</dbReference>
<name>A0ABD3QYG2_9STRA</name>
<keyword evidence="2" id="KW-0808">Transferase</keyword>
<feature type="binding site" evidence="6">
    <location>
        <position position="96"/>
    </location>
    <ligand>
        <name>ATP</name>
        <dbReference type="ChEBI" id="CHEBI:30616"/>
    </ligand>
</feature>
<proteinExistence type="inferred from homology"/>
<dbReference type="CDD" id="cd05117">
    <property type="entry name" value="STKc_CAMK"/>
    <property type="match status" value="1"/>
</dbReference>
<dbReference type="Pfam" id="PF00069">
    <property type="entry name" value="Pkinase"/>
    <property type="match status" value="1"/>
</dbReference>
<feature type="domain" description="Protein kinase" evidence="8">
    <location>
        <begin position="67"/>
        <end position="324"/>
    </location>
</feature>
<dbReference type="PANTHER" id="PTHR24349">
    <property type="entry name" value="SERINE/THREONINE-PROTEIN KINASE"/>
    <property type="match status" value="1"/>
</dbReference>
<keyword evidence="10" id="KW-1185">Reference proteome</keyword>
<sequence>MNVCWWRRRDEPESSDLQIKETNAALHMERGNTECSVSTSFSSTSFGSFDSNYPITGQYSDVNVNYRISSVVLGSGRYGTVRECTHRSTGESFAVKSVEKAQVRALEYLQREIFMLSKINHENIVKMVDCYEDSQYVHIVTEKCAGGEVYEKVISSVNQDGCLSEDDAIIIIKQLLRAVSHLHKNNMVHRDIKPENCLFVSRNSSSIKLIDFGLSCIHSQGEPNLTARVGSCYYMSPQILNRNYDKSADIWSVGVVTYILLCGYLPFNGDQDDEVEKAIHACDYNFIHGWANKSHDALDFIRCLLKKDSRERLTADEALTHPWLNGVSTATRK</sequence>
<keyword evidence="5 6" id="KW-0067">ATP-binding</keyword>
<evidence type="ECO:0000259" key="8">
    <source>
        <dbReference type="PROSITE" id="PS50011"/>
    </source>
</evidence>
<dbReference type="Proteomes" id="UP001530400">
    <property type="component" value="Unassembled WGS sequence"/>
</dbReference>
<dbReference type="PROSITE" id="PS50011">
    <property type="entry name" value="PROTEIN_KINASE_DOM"/>
    <property type="match status" value="1"/>
</dbReference>